<evidence type="ECO:0000313" key="1">
    <source>
        <dbReference type="EMBL" id="PWA54114.1"/>
    </source>
</evidence>
<organism evidence="1 2">
    <name type="scientific">Artemisia annua</name>
    <name type="common">Sweet wormwood</name>
    <dbReference type="NCBI Taxonomy" id="35608"/>
    <lineage>
        <taxon>Eukaryota</taxon>
        <taxon>Viridiplantae</taxon>
        <taxon>Streptophyta</taxon>
        <taxon>Embryophyta</taxon>
        <taxon>Tracheophyta</taxon>
        <taxon>Spermatophyta</taxon>
        <taxon>Magnoliopsida</taxon>
        <taxon>eudicotyledons</taxon>
        <taxon>Gunneridae</taxon>
        <taxon>Pentapetalae</taxon>
        <taxon>asterids</taxon>
        <taxon>campanulids</taxon>
        <taxon>Asterales</taxon>
        <taxon>Asteraceae</taxon>
        <taxon>Asteroideae</taxon>
        <taxon>Anthemideae</taxon>
        <taxon>Artemisiinae</taxon>
        <taxon>Artemisia</taxon>
    </lineage>
</organism>
<name>A0A2U1LYS3_ARTAN</name>
<keyword evidence="2" id="KW-1185">Reference proteome</keyword>
<protein>
    <submittedName>
        <fullName evidence="1">UDP-glycosyltransferase 76H1</fullName>
    </submittedName>
</protein>
<dbReference type="Proteomes" id="UP000245207">
    <property type="component" value="Unassembled WGS sequence"/>
</dbReference>
<accession>A0A2U1LYS3</accession>
<keyword evidence="1" id="KW-0808">Transferase</keyword>
<dbReference type="GO" id="GO:0016740">
    <property type="term" value="F:transferase activity"/>
    <property type="evidence" value="ECO:0007669"/>
    <property type="project" value="UniProtKB-KW"/>
</dbReference>
<dbReference type="OrthoDB" id="5835829at2759"/>
<dbReference type="PANTHER" id="PTHR48045">
    <property type="entry name" value="UDP-GLYCOSYLTRANSFERASE 72B1"/>
    <property type="match status" value="1"/>
</dbReference>
<evidence type="ECO:0000313" key="2">
    <source>
        <dbReference type="Proteomes" id="UP000245207"/>
    </source>
</evidence>
<dbReference type="AlphaFoldDB" id="A0A2U1LYS3"/>
<dbReference type="Gene3D" id="3.40.50.2000">
    <property type="entry name" value="Glycogen Phosphorylase B"/>
    <property type="match status" value="2"/>
</dbReference>
<gene>
    <name evidence="1" type="ORF">CTI12_AA436480</name>
</gene>
<proteinExistence type="predicted"/>
<reference evidence="1 2" key="1">
    <citation type="journal article" date="2018" name="Mol. Plant">
        <title>The genome of Artemisia annua provides insight into the evolution of Asteraceae family and artemisinin biosynthesis.</title>
        <authorList>
            <person name="Shen Q."/>
            <person name="Zhang L."/>
            <person name="Liao Z."/>
            <person name="Wang S."/>
            <person name="Yan T."/>
            <person name="Shi P."/>
            <person name="Liu M."/>
            <person name="Fu X."/>
            <person name="Pan Q."/>
            <person name="Wang Y."/>
            <person name="Lv Z."/>
            <person name="Lu X."/>
            <person name="Zhang F."/>
            <person name="Jiang W."/>
            <person name="Ma Y."/>
            <person name="Chen M."/>
            <person name="Hao X."/>
            <person name="Li L."/>
            <person name="Tang Y."/>
            <person name="Lv G."/>
            <person name="Zhou Y."/>
            <person name="Sun X."/>
            <person name="Brodelius P.E."/>
            <person name="Rose J.K.C."/>
            <person name="Tang K."/>
        </authorList>
    </citation>
    <scope>NUCLEOTIDE SEQUENCE [LARGE SCALE GENOMIC DNA]</scope>
    <source>
        <strain evidence="2">cv. Huhao1</strain>
        <tissue evidence="1">Leaf</tissue>
    </source>
</reference>
<comment type="caution">
    <text evidence="1">The sequence shown here is derived from an EMBL/GenBank/DDBJ whole genome shotgun (WGS) entry which is preliminary data.</text>
</comment>
<dbReference type="STRING" id="35608.A0A2U1LYS3"/>
<dbReference type="SUPFAM" id="SSF53756">
    <property type="entry name" value="UDP-Glycosyltransferase/glycogen phosphorylase"/>
    <property type="match status" value="1"/>
</dbReference>
<dbReference type="EMBL" id="PKPP01007187">
    <property type="protein sequence ID" value="PWA54114.1"/>
    <property type="molecule type" value="Genomic_DNA"/>
</dbReference>
<dbReference type="PANTHER" id="PTHR48045:SF30">
    <property type="entry name" value="UDP-GLYCOSYLTRANSFERASE 76H1-LIKE"/>
    <property type="match status" value="1"/>
</dbReference>
<sequence>MLRQPFKVDQLLNARYLSYEWKMGIEVVWKIGEIEGATRRLMLGRESEELMQKAIEMREKIQVAIRHGGSSQSSLNDLDTRKCHQYAVSHIRNVSKTGNAAKRGETSPKKWKRFFNWGINVVIAGELVNKRVNVEVKKVVIGNVEDKH</sequence>